<dbReference type="AlphaFoldDB" id="A0ABD2ZUR3"/>
<sequence length="257" mass="28276">MSENSGWRRKQIEMAVATTAAYGRYLPANFLHAPLKITNQSSSPPPPLYISTNPSDVNPRQLQDLYALCNHSCHRFPNLDSDGRVEPIDITKLRIALSHSPVVVSVFTKPEFANNFSTRTEVGAKSSGIGGDWIQRVMPVMPVMPDNGQLVGFGRAVSDLGLTASIYDVMVIPSLQGRGIGRRIVQRIIRMLTSKGVYDISALCSDKERLFFKACGFGEDILGSTTMMYTGTSSYSDADQMVIYAGRKLLLVPPLRE</sequence>
<evidence type="ECO:0000313" key="3">
    <source>
        <dbReference type="Proteomes" id="UP001630127"/>
    </source>
</evidence>
<feature type="domain" description="N-acetyltransferase" evidence="1">
    <location>
        <begin position="102"/>
        <end position="246"/>
    </location>
</feature>
<dbReference type="Proteomes" id="UP001630127">
    <property type="component" value="Unassembled WGS sequence"/>
</dbReference>
<reference evidence="2 3" key="1">
    <citation type="submission" date="2024-11" db="EMBL/GenBank/DDBJ databases">
        <title>A near-complete genome assembly of Cinchona calisaya.</title>
        <authorList>
            <person name="Lian D.C."/>
            <person name="Zhao X.W."/>
            <person name="Wei L."/>
        </authorList>
    </citation>
    <scope>NUCLEOTIDE SEQUENCE [LARGE SCALE GENOMIC DNA]</scope>
    <source>
        <tissue evidence="2">Nenye</tissue>
    </source>
</reference>
<keyword evidence="3" id="KW-1185">Reference proteome</keyword>
<name>A0ABD2ZUR3_9GENT</name>
<dbReference type="InterPro" id="IPR000182">
    <property type="entry name" value="GNAT_dom"/>
</dbReference>
<dbReference type="PANTHER" id="PTHR13355">
    <property type="entry name" value="GLUCOSAMINE 6-PHOSPHATE N-ACETYLTRANSFERASE"/>
    <property type="match status" value="1"/>
</dbReference>
<protein>
    <recommendedName>
        <fullName evidence="1">N-acetyltransferase domain-containing protein</fullName>
    </recommendedName>
</protein>
<accession>A0ABD2ZUR3</accession>
<dbReference type="PROSITE" id="PS51186">
    <property type="entry name" value="GNAT"/>
    <property type="match status" value="1"/>
</dbReference>
<organism evidence="2 3">
    <name type="scientific">Cinchona calisaya</name>
    <dbReference type="NCBI Taxonomy" id="153742"/>
    <lineage>
        <taxon>Eukaryota</taxon>
        <taxon>Viridiplantae</taxon>
        <taxon>Streptophyta</taxon>
        <taxon>Embryophyta</taxon>
        <taxon>Tracheophyta</taxon>
        <taxon>Spermatophyta</taxon>
        <taxon>Magnoliopsida</taxon>
        <taxon>eudicotyledons</taxon>
        <taxon>Gunneridae</taxon>
        <taxon>Pentapetalae</taxon>
        <taxon>asterids</taxon>
        <taxon>lamiids</taxon>
        <taxon>Gentianales</taxon>
        <taxon>Rubiaceae</taxon>
        <taxon>Cinchonoideae</taxon>
        <taxon>Cinchoneae</taxon>
        <taxon>Cinchona</taxon>
    </lineage>
</organism>
<comment type="caution">
    <text evidence="2">The sequence shown here is derived from an EMBL/GenBank/DDBJ whole genome shotgun (WGS) entry which is preliminary data.</text>
</comment>
<dbReference type="PANTHER" id="PTHR13355:SF15">
    <property type="entry name" value="GCN5-RELATED N-ACETYLTRANSFERASE 3, CHLOROPLASTIC"/>
    <property type="match status" value="1"/>
</dbReference>
<dbReference type="Pfam" id="PF00583">
    <property type="entry name" value="Acetyltransf_1"/>
    <property type="match status" value="1"/>
</dbReference>
<proteinExistence type="predicted"/>
<evidence type="ECO:0000313" key="2">
    <source>
        <dbReference type="EMBL" id="KAL3521343.1"/>
    </source>
</evidence>
<dbReference type="SUPFAM" id="SSF55729">
    <property type="entry name" value="Acyl-CoA N-acyltransferases (Nat)"/>
    <property type="match status" value="1"/>
</dbReference>
<dbReference type="CDD" id="cd04301">
    <property type="entry name" value="NAT_SF"/>
    <property type="match status" value="1"/>
</dbReference>
<dbReference type="InterPro" id="IPR039143">
    <property type="entry name" value="GNPNAT1-like"/>
</dbReference>
<evidence type="ECO:0000259" key="1">
    <source>
        <dbReference type="PROSITE" id="PS51186"/>
    </source>
</evidence>
<dbReference type="EMBL" id="JBJUIK010000008">
    <property type="protein sequence ID" value="KAL3521343.1"/>
    <property type="molecule type" value="Genomic_DNA"/>
</dbReference>
<dbReference type="Gene3D" id="3.40.630.30">
    <property type="match status" value="1"/>
</dbReference>
<gene>
    <name evidence="2" type="ORF">ACH5RR_019492</name>
</gene>
<dbReference type="InterPro" id="IPR016181">
    <property type="entry name" value="Acyl_CoA_acyltransferase"/>
</dbReference>